<name>A0A1I4X2X4_9GAMM</name>
<evidence type="ECO:0000313" key="1">
    <source>
        <dbReference type="EMBL" id="SFN19589.1"/>
    </source>
</evidence>
<accession>A0A1I4X2X4</accession>
<proteinExistence type="predicted"/>
<gene>
    <name evidence="1" type="ORF">SAMN05216516_103223</name>
</gene>
<organism evidence="1 2">
    <name type="scientific">Izhakiella capsodis</name>
    <dbReference type="NCBI Taxonomy" id="1367852"/>
    <lineage>
        <taxon>Bacteria</taxon>
        <taxon>Pseudomonadati</taxon>
        <taxon>Pseudomonadota</taxon>
        <taxon>Gammaproteobacteria</taxon>
        <taxon>Enterobacterales</taxon>
        <taxon>Erwiniaceae</taxon>
        <taxon>Izhakiella</taxon>
    </lineage>
</organism>
<keyword evidence="2" id="KW-1185">Reference proteome</keyword>
<dbReference type="AlphaFoldDB" id="A0A1I4X2X4"/>
<dbReference type="Proteomes" id="UP000242222">
    <property type="component" value="Unassembled WGS sequence"/>
</dbReference>
<dbReference type="EMBL" id="FOVC01000003">
    <property type="protein sequence ID" value="SFN19589.1"/>
    <property type="molecule type" value="Genomic_DNA"/>
</dbReference>
<reference evidence="2" key="1">
    <citation type="submission" date="2016-10" db="EMBL/GenBank/DDBJ databases">
        <authorList>
            <person name="Varghese N."/>
            <person name="Submissions S."/>
        </authorList>
    </citation>
    <scope>NUCLEOTIDE SEQUENCE [LARGE SCALE GENOMIC DNA]</scope>
    <source>
        <strain evidence="2">N6PO6</strain>
    </source>
</reference>
<protein>
    <submittedName>
        <fullName evidence="1">Uncharacterized protein</fullName>
    </submittedName>
</protein>
<evidence type="ECO:0000313" key="2">
    <source>
        <dbReference type="Proteomes" id="UP000242222"/>
    </source>
</evidence>
<sequence>MKAILTCDSVLDYGFMLIHAISTTQGFLAALPDSNNAITHLSVYEVWLPFPLSAEMYAGLR</sequence>